<keyword evidence="9" id="KW-1185">Reference proteome</keyword>
<evidence type="ECO:0000313" key="8">
    <source>
        <dbReference type="EMBL" id="MBP1851199.1"/>
    </source>
</evidence>
<dbReference type="EMBL" id="JAGGJU010000006">
    <property type="protein sequence ID" value="MBP1851199.1"/>
    <property type="molecule type" value="Genomic_DNA"/>
</dbReference>
<protein>
    <submittedName>
        <fullName evidence="8">DNA-binding transcriptional LysR family regulator</fullName>
    </submittedName>
</protein>
<keyword evidence="6" id="KW-0804">Transcription</keyword>
<dbReference type="PANTHER" id="PTHR30118">
    <property type="entry name" value="HTH-TYPE TRANSCRIPTIONAL REGULATOR LEUO-RELATED"/>
    <property type="match status" value="1"/>
</dbReference>
<evidence type="ECO:0000256" key="5">
    <source>
        <dbReference type="ARBA" id="ARBA00023159"/>
    </source>
</evidence>
<reference evidence="8 9" key="1">
    <citation type="submission" date="2021-03" db="EMBL/GenBank/DDBJ databases">
        <title>Genomic Encyclopedia of Type Strains, Phase IV (KMG-IV): sequencing the most valuable type-strain genomes for metagenomic binning, comparative biology and taxonomic classification.</title>
        <authorList>
            <person name="Goeker M."/>
        </authorList>
    </citation>
    <scope>NUCLEOTIDE SEQUENCE [LARGE SCALE GENOMIC DNA]</scope>
    <source>
        <strain evidence="8 9">DSM 21600</strain>
    </source>
</reference>
<accession>A0ABS4DZS6</accession>
<gene>
    <name evidence="8" type="ORF">J2Z17_002642</name>
</gene>
<sequence>MADIHDMKIRRLDFALLLVFHEVYRSGRAVSAAERLGLSQPAISHALARLRDALGDPLFERRPDGLRPTRYASSIAPRINALLAMATDLVGGDQAFDPLTTTRIFRVSANDFAGPLLTVPLLAVFARKAPHARLAVSFAGNAEAAYRALSADSIDIAIGLFPDKPANCVAERLFDDDFMIVARAGNPAIGDAVDLDLYLQLDHLIVSYAGDLKGTVDAVLERMDVERSVIASTPMFLGAFAAIGASDMVGTMPRRLALRYADSFGLKTYELPFRMETFPIDILRYDQVRPDPGIDWLMAEIRALPDA</sequence>
<proteinExistence type="inferred from homology"/>
<evidence type="ECO:0000256" key="2">
    <source>
        <dbReference type="ARBA" id="ARBA00022458"/>
    </source>
</evidence>
<dbReference type="InterPro" id="IPR005119">
    <property type="entry name" value="LysR_subst-bd"/>
</dbReference>
<evidence type="ECO:0000256" key="1">
    <source>
        <dbReference type="ARBA" id="ARBA00009437"/>
    </source>
</evidence>
<dbReference type="Pfam" id="PF03466">
    <property type="entry name" value="LysR_substrate"/>
    <property type="match status" value="1"/>
</dbReference>
<comment type="caution">
    <text evidence="8">The sequence shown here is derived from an EMBL/GenBank/DDBJ whole genome shotgun (WGS) entry which is preliminary data.</text>
</comment>
<dbReference type="InterPro" id="IPR036390">
    <property type="entry name" value="WH_DNA-bd_sf"/>
</dbReference>
<keyword evidence="2" id="KW-0536">Nodulation</keyword>
<dbReference type="SUPFAM" id="SSF53850">
    <property type="entry name" value="Periplasmic binding protein-like II"/>
    <property type="match status" value="1"/>
</dbReference>
<evidence type="ECO:0000313" key="9">
    <source>
        <dbReference type="Proteomes" id="UP000759443"/>
    </source>
</evidence>
<dbReference type="Gene3D" id="3.40.190.10">
    <property type="entry name" value="Periplasmic binding protein-like II"/>
    <property type="match status" value="2"/>
</dbReference>
<dbReference type="GO" id="GO:0003677">
    <property type="term" value="F:DNA binding"/>
    <property type="evidence" value="ECO:0007669"/>
    <property type="project" value="UniProtKB-KW"/>
</dbReference>
<dbReference type="RefSeq" id="WP_209945654.1">
    <property type="nucleotide sequence ID" value="NZ_JAGGJU010000006.1"/>
</dbReference>
<keyword evidence="4 8" id="KW-0238">DNA-binding</keyword>
<name>A0ABS4DZS6_9HYPH</name>
<dbReference type="PROSITE" id="PS50931">
    <property type="entry name" value="HTH_LYSR"/>
    <property type="match status" value="1"/>
</dbReference>
<evidence type="ECO:0000256" key="3">
    <source>
        <dbReference type="ARBA" id="ARBA00023015"/>
    </source>
</evidence>
<comment type="similarity">
    <text evidence="1">Belongs to the LysR transcriptional regulatory family.</text>
</comment>
<dbReference type="CDD" id="cd08417">
    <property type="entry name" value="PBP2_Nitroaromatics_like"/>
    <property type="match status" value="1"/>
</dbReference>
<dbReference type="InterPro" id="IPR050389">
    <property type="entry name" value="LysR-type_TF"/>
</dbReference>
<evidence type="ECO:0000256" key="6">
    <source>
        <dbReference type="ARBA" id="ARBA00023163"/>
    </source>
</evidence>
<dbReference type="Pfam" id="PF00126">
    <property type="entry name" value="HTH_1"/>
    <property type="match status" value="1"/>
</dbReference>
<feature type="domain" description="HTH lysR-type" evidence="7">
    <location>
        <begin position="12"/>
        <end position="69"/>
    </location>
</feature>
<dbReference type="PANTHER" id="PTHR30118:SF15">
    <property type="entry name" value="TRANSCRIPTIONAL REGULATORY PROTEIN"/>
    <property type="match status" value="1"/>
</dbReference>
<dbReference type="Gene3D" id="1.10.10.10">
    <property type="entry name" value="Winged helix-like DNA-binding domain superfamily/Winged helix DNA-binding domain"/>
    <property type="match status" value="1"/>
</dbReference>
<evidence type="ECO:0000256" key="4">
    <source>
        <dbReference type="ARBA" id="ARBA00023125"/>
    </source>
</evidence>
<organism evidence="8 9">
    <name type="scientific">Rhizobium halophytocola</name>
    <dbReference type="NCBI Taxonomy" id="735519"/>
    <lineage>
        <taxon>Bacteria</taxon>
        <taxon>Pseudomonadati</taxon>
        <taxon>Pseudomonadota</taxon>
        <taxon>Alphaproteobacteria</taxon>
        <taxon>Hyphomicrobiales</taxon>
        <taxon>Rhizobiaceae</taxon>
        <taxon>Rhizobium/Agrobacterium group</taxon>
        <taxon>Rhizobium</taxon>
    </lineage>
</organism>
<keyword evidence="3" id="KW-0805">Transcription regulation</keyword>
<dbReference type="Proteomes" id="UP000759443">
    <property type="component" value="Unassembled WGS sequence"/>
</dbReference>
<dbReference type="SUPFAM" id="SSF46785">
    <property type="entry name" value="Winged helix' DNA-binding domain"/>
    <property type="match status" value="1"/>
</dbReference>
<dbReference type="PRINTS" id="PR00039">
    <property type="entry name" value="HTHLYSR"/>
</dbReference>
<dbReference type="InterPro" id="IPR037402">
    <property type="entry name" value="YidZ_PBP2"/>
</dbReference>
<dbReference type="InterPro" id="IPR036388">
    <property type="entry name" value="WH-like_DNA-bd_sf"/>
</dbReference>
<evidence type="ECO:0000259" key="7">
    <source>
        <dbReference type="PROSITE" id="PS50931"/>
    </source>
</evidence>
<keyword evidence="5" id="KW-0010">Activator</keyword>
<dbReference type="InterPro" id="IPR000847">
    <property type="entry name" value="LysR_HTH_N"/>
</dbReference>